<proteinExistence type="predicted"/>
<organism evidence="1 2">
    <name type="scientific">Mycobacterium kyorinense</name>
    <dbReference type="NCBI Taxonomy" id="487514"/>
    <lineage>
        <taxon>Bacteria</taxon>
        <taxon>Bacillati</taxon>
        <taxon>Actinomycetota</taxon>
        <taxon>Actinomycetes</taxon>
        <taxon>Mycobacteriales</taxon>
        <taxon>Mycobacteriaceae</taxon>
        <taxon>Mycobacterium</taxon>
    </lineage>
</organism>
<reference evidence="2" key="1">
    <citation type="submission" date="2016-06" db="EMBL/GenBank/DDBJ databases">
        <authorList>
            <person name="Sutton G."/>
            <person name="Brinkac L."/>
            <person name="Sanka R."/>
            <person name="Adams M."/>
            <person name="Lau E."/>
            <person name="Sam S."/>
            <person name="Sreng N."/>
            <person name="Him V."/>
            <person name="Kerleguer A."/>
            <person name="Cheng S."/>
        </authorList>
    </citation>
    <scope>NUCLEOTIDE SEQUENCE [LARGE SCALE GENOMIC DNA]</scope>
    <source>
        <strain evidence="2">E861</strain>
    </source>
</reference>
<evidence type="ECO:0000313" key="1">
    <source>
        <dbReference type="EMBL" id="OBI49794.1"/>
    </source>
</evidence>
<protein>
    <submittedName>
        <fullName evidence="1">Uncharacterized protein</fullName>
    </submittedName>
</protein>
<comment type="caution">
    <text evidence="1">The sequence shown here is derived from an EMBL/GenBank/DDBJ whole genome shotgun (WGS) entry which is preliminary data.</text>
</comment>
<dbReference type="EMBL" id="LZKJ01000059">
    <property type="protein sequence ID" value="OBI49794.1"/>
    <property type="molecule type" value="Genomic_DNA"/>
</dbReference>
<dbReference type="Proteomes" id="UP000093592">
    <property type="component" value="Unassembled WGS sequence"/>
</dbReference>
<evidence type="ECO:0000313" key="2">
    <source>
        <dbReference type="Proteomes" id="UP000093592"/>
    </source>
</evidence>
<name>A0A1A2ZGR1_9MYCO</name>
<accession>A0A1A2ZGR1</accession>
<sequence length="296" mass="32455">MAKLRLLPHRTADSASVTFGDWWIERDAARVALPHLLGGWDYASKEIVGLSLTIDEDLFLESTGLRDLGDVEVLLVGDCKDSQVRVVSRHSLEARAPVCNTAFDLALPAGQLAGSLTLMAIIVLARNLPRTGDRIPYLRGARLISSKATVVALEGEASRFPTEPAAFSRLYLPDAPWTLQITYESLDASFMGGVRLLVNTEHPVGRMLLDGATAARVSGIAMADVIRLLVASVSDHTEDLESTDHEEGSVAYVLGNMCEFYLGRELAAAIRLYQTEPLQFDRLLHERIKPLTKVFE</sequence>
<dbReference type="AlphaFoldDB" id="A0A1A2ZGR1"/>
<dbReference type="OrthoDB" id="4871302at2"/>
<gene>
    <name evidence="1" type="ORF">A5707_16400</name>
</gene>
<dbReference type="RefSeq" id="WP_065013608.1">
    <property type="nucleotide sequence ID" value="NZ_LZKJ01000059.1"/>
</dbReference>